<evidence type="ECO:0000313" key="2">
    <source>
        <dbReference type="EMBL" id="KKL20264.1"/>
    </source>
</evidence>
<accession>A0A0F9BEB5</accession>
<gene>
    <name evidence="2" type="ORF">LCGC14_2457240</name>
</gene>
<feature type="compositionally biased region" description="Basic and acidic residues" evidence="1">
    <location>
        <begin position="142"/>
        <end position="155"/>
    </location>
</feature>
<protein>
    <submittedName>
        <fullName evidence="2">Uncharacterized protein</fullName>
    </submittedName>
</protein>
<comment type="caution">
    <text evidence="2">The sequence shown here is derived from an EMBL/GenBank/DDBJ whole genome shotgun (WGS) entry which is preliminary data.</text>
</comment>
<feature type="region of interest" description="Disordered" evidence="1">
    <location>
        <begin position="133"/>
        <end position="155"/>
    </location>
</feature>
<organism evidence="2">
    <name type="scientific">marine sediment metagenome</name>
    <dbReference type="NCBI Taxonomy" id="412755"/>
    <lineage>
        <taxon>unclassified sequences</taxon>
        <taxon>metagenomes</taxon>
        <taxon>ecological metagenomes</taxon>
    </lineage>
</organism>
<sequence>MSDELPFYARLANADWHIVDPDKSHTYGAVSTMCGFVLAHPRHAAIGMTVVPCAGCVGYWDARQAKHTHVTRHHDALDVDITGTPEAVGRVMKAAEPLPPMPDGVSILRCIETGGCWGTGFYWQKARDSEGDVTVTHGPFSSEREVRADAAESCE</sequence>
<dbReference type="AlphaFoldDB" id="A0A0F9BEB5"/>
<dbReference type="EMBL" id="LAZR01038167">
    <property type="protein sequence ID" value="KKL20264.1"/>
    <property type="molecule type" value="Genomic_DNA"/>
</dbReference>
<reference evidence="2" key="1">
    <citation type="journal article" date="2015" name="Nature">
        <title>Complex archaea that bridge the gap between prokaryotes and eukaryotes.</title>
        <authorList>
            <person name="Spang A."/>
            <person name="Saw J.H."/>
            <person name="Jorgensen S.L."/>
            <person name="Zaremba-Niedzwiedzka K."/>
            <person name="Martijn J."/>
            <person name="Lind A.E."/>
            <person name="van Eijk R."/>
            <person name="Schleper C."/>
            <person name="Guy L."/>
            <person name="Ettema T.J."/>
        </authorList>
    </citation>
    <scope>NUCLEOTIDE SEQUENCE</scope>
</reference>
<name>A0A0F9BEB5_9ZZZZ</name>
<evidence type="ECO:0000256" key="1">
    <source>
        <dbReference type="SAM" id="MobiDB-lite"/>
    </source>
</evidence>
<proteinExistence type="predicted"/>